<gene>
    <name evidence="3" type="ORF">ECRASSUSDP1_LOCUS27329</name>
</gene>
<evidence type="ECO:0000256" key="1">
    <source>
        <dbReference type="SAM" id="MobiDB-lite"/>
    </source>
</evidence>
<dbReference type="GO" id="GO:0005634">
    <property type="term" value="C:nucleus"/>
    <property type="evidence" value="ECO:0007669"/>
    <property type="project" value="TreeGrafter"/>
</dbReference>
<feature type="region of interest" description="Disordered" evidence="1">
    <location>
        <begin position="541"/>
        <end position="569"/>
    </location>
</feature>
<evidence type="ECO:0000313" key="3">
    <source>
        <dbReference type="EMBL" id="CAI2385746.1"/>
    </source>
</evidence>
<keyword evidence="2" id="KW-0472">Membrane</keyword>
<name>A0AAD2DAV7_EUPCR</name>
<comment type="caution">
    <text evidence="3">The sequence shown here is derived from an EMBL/GenBank/DDBJ whole genome shotgun (WGS) entry which is preliminary data.</text>
</comment>
<dbReference type="PANTHER" id="PTHR31398:SF0">
    <property type="entry name" value="MEIOTIC NUCLEAR DIVISION PROTEIN 1 HOMOLOG"/>
    <property type="match status" value="1"/>
</dbReference>
<dbReference type="PANTHER" id="PTHR31398">
    <property type="entry name" value="MEIOTIC NUCLEAR DIVISION PROTEIN 1 HOMOLOG"/>
    <property type="match status" value="1"/>
</dbReference>
<dbReference type="Proteomes" id="UP001295684">
    <property type="component" value="Unassembled WGS sequence"/>
</dbReference>
<keyword evidence="4" id="KW-1185">Reference proteome</keyword>
<dbReference type="GO" id="GO:0007131">
    <property type="term" value="P:reciprocal meiotic recombination"/>
    <property type="evidence" value="ECO:0007669"/>
    <property type="project" value="TreeGrafter"/>
</dbReference>
<accession>A0AAD2DAV7</accession>
<feature type="transmembrane region" description="Helical" evidence="2">
    <location>
        <begin position="310"/>
        <end position="338"/>
    </location>
</feature>
<evidence type="ECO:0000313" key="4">
    <source>
        <dbReference type="Proteomes" id="UP001295684"/>
    </source>
</evidence>
<keyword evidence="2" id="KW-1133">Transmembrane helix</keyword>
<sequence length="633" mass="73453">MVNCYLKTLKWSYNRIKNRDIFRQSISLTYKGQDTFSSIIGGITTILMFSFLLFYSSILLRMMFNRSDVTWNQNTLREDLSKDTSPLILSSEDPEFYVSWNVYDKLNTFGVNKENAVAEEYTHYYSYNDNTAESTMTNITDFECNPDTTPDYLAEDVLCPNWKGLSFHGNDANPTKSFFEASYYTCNPHMSNCEDQDMIKYYVDDTIVSIMVRNKYIDLNDIDNPVKYFYDGPYIIKYSSDLHQTANFKIRDHEVVLEDSLLPSFTEKGAQHFKSIEDYTLNQYKDSLQIGSINIVFEKDSKVDQHSRRVLGILEVTGILGGIFEIFEIGFGILIGIYSSFMFKKDLYKHISRAEERYAKLKSSINSLERRIENDDNKANNDEKNCADNANDTDNLYKAQGSPPEESKLEIMQPPDPDPDIAKSISKFEEDRIPKHDESFQRVLQDEEFDGGEPEQNCIIRTKHRGKHDSSLMKHGSKFTTFFTKLNEMEKKLSDFNNSLDCISIVYMIKILRKQMNYLLLKDKDFNEALEDLPYLAVGIPNLEPDSDEHHEKSMDHEEPIKSSDKEDVQNLDMSALKSSSKILPMTSFFRVIPDQALENFERHTNLHNLNNPMNPRMARYFPQEEPGLVKKL</sequence>
<feature type="transmembrane region" description="Helical" evidence="2">
    <location>
        <begin position="39"/>
        <end position="60"/>
    </location>
</feature>
<dbReference type="AlphaFoldDB" id="A0AAD2DAV7"/>
<dbReference type="EMBL" id="CAMPGE010028198">
    <property type="protein sequence ID" value="CAI2385746.1"/>
    <property type="molecule type" value="Genomic_DNA"/>
</dbReference>
<feature type="region of interest" description="Disordered" evidence="1">
    <location>
        <begin position="372"/>
        <end position="423"/>
    </location>
</feature>
<reference evidence="3" key="1">
    <citation type="submission" date="2023-07" db="EMBL/GenBank/DDBJ databases">
        <authorList>
            <consortium name="AG Swart"/>
            <person name="Singh M."/>
            <person name="Singh A."/>
            <person name="Seah K."/>
            <person name="Emmerich C."/>
        </authorList>
    </citation>
    <scope>NUCLEOTIDE SEQUENCE</scope>
    <source>
        <strain evidence="3">DP1</strain>
    </source>
</reference>
<evidence type="ECO:0000256" key="2">
    <source>
        <dbReference type="SAM" id="Phobius"/>
    </source>
</evidence>
<keyword evidence="2" id="KW-0812">Transmembrane</keyword>
<feature type="compositionally biased region" description="Basic and acidic residues" evidence="1">
    <location>
        <begin position="372"/>
        <end position="386"/>
    </location>
</feature>
<protein>
    <submittedName>
        <fullName evidence="3">Uncharacterized protein</fullName>
    </submittedName>
</protein>
<organism evidence="3 4">
    <name type="scientific">Euplotes crassus</name>
    <dbReference type="NCBI Taxonomy" id="5936"/>
    <lineage>
        <taxon>Eukaryota</taxon>
        <taxon>Sar</taxon>
        <taxon>Alveolata</taxon>
        <taxon>Ciliophora</taxon>
        <taxon>Intramacronucleata</taxon>
        <taxon>Spirotrichea</taxon>
        <taxon>Hypotrichia</taxon>
        <taxon>Euplotida</taxon>
        <taxon>Euplotidae</taxon>
        <taxon>Moneuplotes</taxon>
    </lineage>
</organism>
<feature type="compositionally biased region" description="Basic and acidic residues" evidence="1">
    <location>
        <begin position="548"/>
        <end position="569"/>
    </location>
</feature>
<proteinExistence type="predicted"/>